<dbReference type="AlphaFoldDB" id="A0A540KB90"/>
<sequence>MFKYDGKCYCVLQLERLLYGYWSPGSETAMFLRVDKSETDRSNFTRMTELLETTCPVQIRLPLPPEDSNATTRNIVILYILLSEVLPFWVETEIRDLPADFAGEVGF</sequence>
<organism evidence="1 2">
    <name type="scientific">Malus baccata</name>
    <name type="common">Siberian crab apple</name>
    <name type="synonym">Pyrus baccata</name>
    <dbReference type="NCBI Taxonomy" id="106549"/>
    <lineage>
        <taxon>Eukaryota</taxon>
        <taxon>Viridiplantae</taxon>
        <taxon>Streptophyta</taxon>
        <taxon>Embryophyta</taxon>
        <taxon>Tracheophyta</taxon>
        <taxon>Spermatophyta</taxon>
        <taxon>Magnoliopsida</taxon>
        <taxon>eudicotyledons</taxon>
        <taxon>Gunneridae</taxon>
        <taxon>Pentapetalae</taxon>
        <taxon>rosids</taxon>
        <taxon>fabids</taxon>
        <taxon>Rosales</taxon>
        <taxon>Rosaceae</taxon>
        <taxon>Amygdaloideae</taxon>
        <taxon>Maleae</taxon>
        <taxon>Malus</taxon>
    </lineage>
</organism>
<accession>A0A540KB90</accession>
<evidence type="ECO:0000313" key="2">
    <source>
        <dbReference type="Proteomes" id="UP000315295"/>
    </source>
</evidence>
<dbReference type="EMBL" id="VIEB01001548">
    <property type="protein sequence ID" value="TQD71479.1"/>
    <property type="molecule type" value="Genomic_DNA"/>
</dbReference>
<name>A0A540KB90_MALBA</name>
<proteinExistence type="predicted"/>
<reference evidence="1 2" key="1">
    <citation type="journal article" date="2019" name="G3 (Bethesda)">
        <title>Sequencing of a Wild Apple (Malus baccata) Genome Unravels the Differences Between Cultivated and Wild Apple Species Regarding Disease Resistance and Cold Tolerance.</title>
        <authorList>
            <person name="Chen X."/>
        </authorList>
    </citation>
    <scope>NUCLEOTIDE SEQUENCE [LARGE SCALE GENOMIC DNA]</scope>
    <source>
        <strain evidence="2">cv. Shandingzi</strain>
        <tissue evidence="1">Leaves</tissue>
    </source>
</reference>
<gene>
    <name evidence="1" type="ORF">C1H46_042991</name>
</gene>
<dbReference type="Proteomes" id="UP000315295">
    <property type="component" value="Unassembled WGS sequence"/>
</dbReference>
<comment type="caution">
    <text evidence="1">The sequence shown here is derived from an EMBL/GenBank/DDBJ whole genome shotgun (WGS) entry which is preliminary data.</text>
</comment>
<evidence type="ECO:0000313" key="1">
    <source>
        <dbReference type="EMBL" id="TQD71479.1"/>
    </source>
</evidence>
<protein>
    <submittedName>
        <fullName evidence="1">Uncharacterized protein</fullName>
    </submittedName>
</protein>
<keyword evidence="2" id="KW-1185">Reference proteome</keyword>